<organism evidence="1 2">
    <name type="scientific">Koleobacter methoxysyntrophicus</name>
    <dbReference type="NCBI Taxonomy" id="2751313"/>
    <lineage>
        <taxon>Bacteria</taxon>
        <taxon>Bacillati</taxon>
        <taxon>Bacillota</taxon>
        <taxon>Clostridia</taxon>
        <taxon>Koleobacterales</taxon>
        <taxon>Koleobacteraceae</taxon>
        <taxon>Koleobacter</taxon>
    </lineage>
</organism>
<accession>A0A8A0RKK0</accession>
<dbReference type="KEGG" id="kme:H0A61_00082"/>
<dbReference type="Proteomes" id="UP000662904">
    <property type="component" value="Chromosome"/>
</dbReference>
<protein>
    <submittedName>
        <fullName evidence="1">Uncharacterized protein</fullName>
    </submittedName>
</protein>
<sequence>MLLFINLKEGNYGKFEEYIPITGKTIELYEIDIMNII</sequence>
<evidence type="ECO:0000313" key="1">
    <source>
        <dbReference type="EMBL" id="QSQ07766.1"/>
    </source>
</evidence>
<evidence type="ECO:0000313" key="2">
    <source>
        <dbReference type="Proteomes" id="UP000662904"/>
    </source>
</evidence>
<proteinExistence type="predicted"/>
<gene>
    <name evidence="1" type="ORF">H0A61_00082</name>
</gene>
<reference evidence="1" key="1">
    <citation type="submission" date="2020-07" db="EMBL/GenBank/DDBJ databases">
        <title>Koleobacter methoxysyntrophicus gen. nov., sp. nov., a novel anaerobic bacterium isolated from deep subsurface oil field and proposal of Koleobacterales ord. nov. in the phylum Firmicutes.</title>
        <authorList>
            <person name="Sakamoto S."/>
            <person name="Tamaki H."/>
        </authorList>
    </citation>
    <scope>NUCLEOTIDE SEQUENCE</scope>
    <source>
        <strain evidence="1">NRmbB1</strain>
    </source>
</reference>
<keyword evidence="2" id="KW-1185">Reference proteome</keyword>
<name>A0A8A0RKK0_9FIRM</name>
<dbReference type="EMBL" id="CP059066">
    <property type="protein sequence ID" value="QSQ07766.1"/>
    <property type="molecule type" value="Genomic_DNA"/>
</dbReference>
<dbReference type="AlphaFoldDB" id="A0A8A0RKK0"/>